<comment type="caution">
    <text evidence="2">The sequence shown here is derived from an EMBL/GenBank/DDBJ whole genome shotgun (WGS) entry which is preliminary data.</text>
</comment>
<name>A0A0L6CFY2_9MICO</name>
<feature type="region of interest" description="Disordered" evidence="1">
    <location>
        <begin position="177"/>
        <end position="240"/>
    </location>
</feature>
<dbReference type="AlphaFoldDB" id="A0A0L6CFY2"/>
<accession>A0A0L6CFY2</accession>
<reference evidence="3" key="1">
    <citation type="submission" date="2015-03" db="EMBL/GenBank/DDBJ databases">
        <title>Luteipulveratus halotolerans sp. nov., a novel actinobacterium (Dermacoccaceae) from Sarawak, Malaysia.</title>
        <authorList>
            <person name="Juboi H."/>
            <person name="Basik A."/>
            <person name="Shamsul S.S."/>
            <person name="Arnold P."/>
            <person name="Schmitt E.K."/>
            <person name="Sanglier J.-J."/>
            <person name="Yeo T."/>
        </authorList>
    </citation>
    <scope>NUCLEOTIDE SEQUENCE [LARGE SCALE GENOMIC DNA]</scope>
    <source>
        <strain evidence="3">C296001</strain>
    </source>
</reference>
<sequence>MGFLDRLFGRKDQQQAPTSYPQQAPQGQPQAAGWQQQPAPASYQQPPQQQPADADQQAVQRYEYLLRTAPPEQIEKAHEQAFAQLTPAQRQQVLNKLAQAAPQDAPRDDSPASLARSATRAEMQQPGTLQRAFGGPGLGGRAGGAGLGMGGMLLTSVAGAFIGTAIAQEMFDNDVQSDASLDDSANPDNQDSGDGGQDAGQAPGADAAGADTAAYDGGADQGLSADSGADSGFDGGGFDGGGFDGGDFGGGFDF</sequence>
<feature type="compositionally biased region" description="Low complexity" evidence="1">
    <location>
        <begin position="21"/>
        <end position="60"/>
    </location>
</feature>
<evidence type="ECO:0000313" key="3">
    <source>
        <dbReference type="Proteomes" id="UP000037397"/>
    </source>
</evidence>
<dbReference type="PATRIC" id="fig|1631356.3.peg.889"/>
<dbReference type="EMBL" id="LAIR01000002">
    <property type="protein sequence ID" value="KNX36614.1"/>
    <property type="molecule type" value="Genomic_DNA"/>
</dbReference>
<evidence type="ECO:0000313" key="2">
    <source>
        <dbReference type="EMBL" id="KNX36614.1"/>
    </source>
</evidence>
<feature type="compositionally biased region" description="Low complexity" evidence="1">
    <location>
        <begin position="199"/>
        <end position="232"/>
    </location>
</feature>
<feature type="region of interest" description="Disordered" evidence="1">
    <location>
        <begin position="1"/>
        <end position="76"/>
    </location>
</feature>
<feature type="region of interest" description="Disordered" evidence="1">
    <location>
        <begin position="97"/>
        <end position="136"/>
    </location>
</feature>
<gene>
    <name evidence="2" type="ORF">VV01_04735</name>
</gene>
<dbReference type="RefSeq" id="WP_050668887.1">
    <property type="nucleotide sequence ID" value="NZ_LAIR01000002.1"/>
</dbReference>
<protein>
    <submittedName>
        <fullName evidence="2">Uncharacterized protein</fullName>
    </submittedName>
</protein>
<proteinExistence type="predicted"/>
<keyword evidence="3" id="KW-1185">Reference proteome</keyword>
<evidence type="ECO:0000256" key="1">
    <source>
        <dbReference type="SAM" id="MobiDB-lite"/>
    </source>
</evidence>
<dbReference type="STRING" id="1631356.VV01_04735"/>
<dbReference type="Proteomes" id="UP000037397">
    <property type="component" value="Unassembled WGS sequence"/>
</dbReference>
<organism evidence="2 3">
    <name type="scientific">Luteipulveratus halotolerans</name>
    <dbReference type="NCBI Taxonomy" id="1631356"/>
    <lineage>
        <taxon>Bacteria</taxon>
        <taxon>Bacillati</taxon>
        <taxon>Actinomycetota</taxon>
        <taxon>Actinomycetes</taxon>
        <taxon>Micrococcales</taxon>
        <taxon>Dermacoccaceae</taxon>
        <taxon>Luteipulveratus</taxon>
    </lineage>
</organism>
<dbReference type="OrthoDB" id="5520269at2"/>